<sequence>MGKALFVAEKPSVAMDFVKLLNVNGKRNNGYIEGEKSIFTWCVGHMVTMSYPEVYDEKLKFWNLRDLPFLPREYKYEVISSASNQFN</sequence>
<evidence type="ECO:0000313" key="2">
    <source>
        <dbReference type="Proteomes" id="UP001292368"/>
    </source>
</evidence>
<name>A0AAW9IX11_CLOPF</name>
<gene>
    <name evidence="1" type="ORF">GNF77_18060</name>
</gene>
<organism evidence="1 2">
    <name type="scientific">Clostridium perfringens</name>
    <dbReference type="NCBI Taxonomy" id="1502"/>
    <lineage>
        <taxon>Bacteria</taxon>
        <taxon>Bacillati</taxon>
        <taxon>Bacillota</taxon>
        <taxon>Clostridia</taxon>
        <taxon>Eubacteriales</taxon>
        <taxon>Clostridiaceae</taxon>
        <taxon>Clostridium</taxon>
    </lineage>
</organism>
<dbReference type="AlphaFoldDB" id="A0AAW9IX11"/>
<dbReference type="SUPFAM" id="SSF56712">
    <property type="entry name" value="Prokaryotic type I DNA topoisomerase"/>
    <property type="match status" value="1"/>
</dbReference>
<dbReference type="Proteomes" id="UP001292368">
    <property type="component" value="Unassembled WGS sequence"/>
</dbReference>
<protein>
    <submittedName>
        <fullName evidence="1">Type IA DNA topoisomerase</fullName>
    </submittedName>
</protein>
<reference evidence="1" key="1">
    <citation type="submission" date="2019-11" db="EMBL/GenBank/DDBJ databases">
        <title>Characterization of Clostridium perfringens isolates from swine manure treated agricultural soils.</title>
        <authorList>
            <person name="Wushke S.T."/>
        </authorList>
    </citation>
    <scope>NUCLEOTIDE SEQUENCE</scope>
    <source>
        <strain evidence="1">V2</strain>
    </source>
</reference>
<feature type="non-terminal residue" evidence="1">
    <location>
        <position position="87"/>
    </location>
</feature>
<dbReference type="Gene3D" id="3.40.50.140">
    <property type="match status" value="1"/>
</dbReference>
<accession>A0AAW9IX11</accession>
<evidence type="ECO:0000313" key="1">
    <source>
        <dbReference type="EMBL" id="MDZ5010762.1"/>
    </source>
</evidence>
<comment type="caution">
    <text evidence="1">The sequence shown here is derived from an EMBL/GenBank/DDBJ whole genome shotgun (WGS) entry which is preliminary data.</text>
</comment>
<dbReference type="EMBL" id="WNVM01000752">
    <property type="protein sequence ID" value="MDZ5010762.1"/>
    <property type="molecule type" value="Genomic_DNA"/>
</dbReference>
<proteinExistence type="predicted"/>
<dbReference type="InterPro" id="IPR023405">
    <property type="entry name" value="Topo_IA_core_domain"/>
</dbReference>